<dbReference type="GO" id="GO:0005737">
    <property type="term" value="C:cytoplasm"/>
    <property type="evidence" value="ECO:0007669"/>
    <property type="project" value="InterPro"/>
</dbReference>
<evidence type="ECO:0000313" key="3">
    <source>
        <dbReference type="EMBL" id="EMR08794.1"/>
    </source>
</evidence>
<comment type="caution">
    <text evidence="3">The sequence shown here is derived from an EMBL/GenBank/DDBJ whole genome shotgun (WGS) entry which is preliminary data.</text>
</comment>
<dbReference type="HOGENOM" id="CLU_031771_1_1_1"/>
<dbReference type="EMBL" id="AFWA02000014">
    <property type="protein sequence ID" value="EMR08794.1"/>
    <property type="molecule type" value="Genomic_DNA"/>
</dbReference>
<dbReference type="GeneID" id="19896651"/>
<dbReference type="PANTHER" id="PTHR47524:SF1">
    <property type="entry name" value="20S RRNA ACCUMULATION PROTEIN 4"/>
    <property type="match status" value="1"/>
</dbReference>
<dbReference type="Pfam" id="PF04194">
    <property type="entry name" value="PDCD2_C"/>
    <property type="match status" value="1"/>
</dbReference>
<sequence length="373" mass="43373">MNTKPVLLAFPDEYTRAEDLASDPLITRLGGLPIGLDRLTKPPLKFSKCRNCNQIMPLILQSYAHIDNIDYDRVIYVWACCHRRCQYKEGSVRVIRGILYQKTKNTKTKHSLDDKFHHNSLKSLGNTLFNSPFPMSSYPSNPFRMNFSAKTEQNSSARSNLPELSNIKNSQIGSFSYQNVYQSKINEIEKEEWPPDNEILQYHIKILRIVEENEQNLEELTEKLKIENFKEKFVKDNEKDQWSGEIFEKSTLEKGFRMFIKKIRANPQQCVRYNRKGQPLYYSLKDLLAKKIEFSESENPLGKCQLCNSQNVFELQIMPNTINILEENVSIGDMLWGTIIIGTCSNDCIPNLNDKGIGYTEEWVGVQWEEMKE</sequence>
<protein>
    <recommendedName>
        <fullName evidence="2">Programmed cell death protein 2 C-terminal domain-containing protein</fullName>
    </recommendedName>
</protein>
<dbReference type="eggNOG" id="KOG2061">
    <property type="taxonomic scope" value="Eukaryota"/>
</dbReference>
<dbReference type="PANTHER" id="PTHR47524">
    <property type="entry name" value="20S RRNA ACCUMULATION PROTEIN 4"/>
    <property type="match status" value="1"/>
</dbReference>
<feature type="coiled-coil region" evidence="1">
    <location>
        <begin position="203"/>
        <end position="230"/>
    </location>
</feature>
<dbReference type="AlphaFoldDB" id="M7PEB6"/>
<feature type="domain" description="Programmed cell death protein 2 C-terminal" evidence="2">
    <location>
        <begin position="254"/>
        <end position="368"/>
    </location>
</feature>
<dbReference type="OrthoDB" id="443682at2759"/>
<dbReference type="STRING" id="1069680.M7PEB6"/>
<keyword evidence="4" id="KW-1185">Reference proteome</keyword>
<keyword evidence="1" id="KW-0175">Coiled coil</keyword>
<evidence type="ECO:0000259" key="2">
    <source>
        <dbReference type="Pfam" id="PF04194"/>
    </source>
</evidence>
<dbReference type="RefSeq" id="XP_007875009.1">
    <property type="nucleotide sequence ID" value="XM_007876818.1"/>
</dbReference>
<dbReference type="InterPro" id="IPR007320">
    <property type="entry name" value="PDCD2_C"/>
</dbReference>
<accession>M7PEB6</accession>
<dbReference type="GO" id="GO:0030490">
    <property type="term" value="P:maturation of SSU-rRNA"/>
    <property type="evidence" value="ECO:0007669"/>
    <property type="project" value="TreeGrafter"/>
</dbReference>
<proteinExistence type="predicted"/>
<evidence type="ECO:0000313" key="4">
    <source>
        <dbReference type="Proteomes" id="UP000011958"/>
    </source>
</evidence>
<organism evidence="3 4">
    <name type="scientific">Pneumocystis murina (strain B123)</name>
    <name type="common">Mouse pneumocystis pneumonia agent</name>
    <name type="synonym">Pneumocystis carinii f. sp. muris</name>
    <dbReference type="NCBI Taxonomy" id="1069680"/>
    <lineage>
        <taxon>Eukaryota</taxon>
        <taxon>Fungi</taxon>
        <taxon>Dikarya</taxon>
        <taxon>Ascomycota</taxon>
        <taxon>Taphrinomycotina</taxon>
        <taxon>Pneumocystomycetes</taxon>
        <taxon>Pneumocystaceae</taxon>
        <taxon>Pneumocystis</taxon>
    </lineage>
</organism>
<name>M7PEB6_PNEMU</name>
<dbReference type="VEuPathDB" id="FungiDB:PNEG_02964"/>
<evidence type="ECO:0000256" key="1">
    <source>
        <dbReference type="SAM" id="Coils"/>
    </source>
</evidence>
<dbReference type="Proteomes" id="UP000011958">
    <property type="component" value="Unassembled WGS sequence"/>
</dbReference>
<gene>
    <name evidence="3" type="ORF">PNEG_02964</name>
</gene>
<reference evidence="4" key="1">
    <citation type="journal article" date="2016" name="Nat. Commun.">
        <title>Genome analysis of three Pneumocystis species reveals adaptation mechanisms to life exclusively in mammalian hosts.</title>
        <authorList>
            <person name="Ma L."/>
            <person name="Chen Z."/>
            <person name="Huang D.W."/>
            <person name="Kutty G."/>
            <person name="Ishihara M."/>
            <person name="Wang H."/>
            <person name="Abouelleil A."/>
            <person name="Bishop L."/>
            <person name="Davey E."/>
            <person name="Deng R."/>
            <person name="Deng X."/>
            <person name="Fan L."/>
            <person name="Fantoni G."/>
            <person name="Fitzgerald M."/>
            <person name="Gogineni E."/>
            <person name="Goldberg J.M."/>
            <person name="Handley G."/>
            <person name="Hu X."/>
            <person name="Huber C."/>
            <person name="Jiao X."/>
            <person name="Jones K."/>
            <person name="Levin J.Z."/>
            <person name="Liu Y."/>
            <person name="Macdonald P."/>
            <person name="Melnikov A."/>
            <person name="Raley C."/>
            <person name="Sassi M."/>
            <person name="Sherman B.T."/>
            <person name="Song X."/>
            <person name="Sykes S."/>
            <person name="Tran B."/>
            <person name="Walsh L."/>
            <person name="Xia Y."/>
            <person name="Yang J."/>
            <person name="Young S."/>
            <person name="Zeng Q."/>
            <person name="Zheng X."/>
            <person name="Stephens R."/>
            <person name="Nusbaum C."/>
            <person name="Birren B.W."/>
            <person name="Azadi P."/>
            <person name="Lempicki R.A."/>
            <person name="Cuomo C.A."/>
            <person name="Kovacs J.A."/>
        </authorList>
    </citation>
    <scope>NUCLEOTIDE SEQUENCE [LARGE SCALE GENOMIC DNA]</scope>
    <source>
        <strain evidence="4">B123</strain>
    </source>
</reference>